<sequence>MFLWSMFLAVVGAYCAFWRIWFLSKKVNSDVVDIIDKHTWLIQGSAYLVFVVIAKTFHLYTTEDGLWDLLMDAFLFSWIAGTAIFFYRLRVKVKKIQFVTVDWKYEWRVKNGGSENQKEHI</sequence>
<comment type="caution">
    <text evidence="2">The sequence shown here is derived from an EMBL/GenBank/DDBJ whole genome shotgun (WGS) entry which is preliminary data.</text>
</comment>
<proteinExistence type="predicted"/>
<evidence type="ECO:0000256" key="1">
    <source>
        <dbReference type="SAM" id="Phobius"/>
    </source>
</evidence>
<accession>A0ABW2RPR2</accession>
<evidence type="ECO:0000313" key="2">
    <source>
        <dbReference type="EMBL" id="MFC7443047.1"/>
    </source>
</evidence>
<keyword evidence="1" id="KW-0812">Transmembrane</keyword>
<evidence type="ECO:0008006" key="4">
    <source>
        <dbReference type="Google" id="ProtNLM"/>
    </source>
</evidence>
<feature type="transmembrane region" description="Helical" evidence="1">
    <location>
        <begin position="6"/>
        <end position="24"/>
    </location>
</feature>
<gene>
    <name evidence="2" type="ORF">ACFQNG_18420</name>
</gene>
<dbReference type="EMBL" id="JBHTBW010000072">
    <property type="protein sequence ID" value="MFC7443047.1"/>
    <property type="molecule type" value="Genomic_DNA"/>
</dbReference>
<evidence type="ECO:0000313" key="3">
    <source>
        <dbReference type="Proteomes" id="UP001596500"/>
    </source>
</evidence>
<feature type="transmembrane region" description="Helical" evidence="1">
    <location>
        <begin position="66"/>
        <end position="87"/>
    </location>
</feature>
<keyword evidence="3" id="KW-1185">Reference proteome</keyword>
<reference evidence="3" key="1">
    <citation type="journal article" date="2019" name="Int. J. Syst. Evol. Microbiol.">
        <title>The Global Catalogue of Microorganisms (GCM) 10K type strain sequencing project: providing services to taxonomists for standard genome sequencing and annotation.</title>
        <authorList>
            <consortium name="The Broad Institute Genomics Platform"/>
            <consortium name="The Broad Institute Genome Sequencing Center for Infectious Disease"/>
            <person name="Wu L."/>
            <person name="Ma J."/>
        </authorList>
    </citation>
    <scope>NUCLEOTIDE SEQUENCE [LARGE SCALE GENOMIC DNA]</scope>
    <source>
        <strain evidence="3">CGMCC 1.12942</strain>
    </source>
</reference>
<keyword evidence="1" id="KW-1133">Transmembrane helix</keyword>
<keyword evidence="1" id="KW-0472">Membrane</keyword>
<organism evidence="2 3">
    <name type="scientific">Laceyella putida</name>
    <dbReference type="NCBI Taxonomy" id="110101"/>
    <lineage>
        <taxon>Bacteria</taxon>
        <taxon>Bacillati</taxon>
        <taxon>Bacillota</taxon>
        <taxon>Bacilli</taxon>
        <taxon>Bacillales</taxon>
        <taxon>Thermoactinomycetaceae</taxon>
        <taxon>Laceyella</taxon>
    </lineage>
</organism>
<protein>
    <recommendedName>
        <fullName evidence="4">DUF4181 domain-containing protein</fullName>
    </recommendedName>
</protein>
<feature type="transmembrane region" description="Helical" evidence="1">
    <location>
        <begin position="40"/>
        <end position="60"/>
    </location>
</feature>
<dbReference type="RefSeq" id="WP_379867365.1">
    <property type="nucleotide sequence ID" value="NZ_JBHTBW010000072.1"/>
</dbReference>
<dbReference type="Proteomes" id="UP001596500">
    <property type="component" value="Unassembled WGS sequence"/>
</dbReference>
<name>A0ABW2RPR2_9BACL</name>